<feature type="transmembrane region" description="Helical" evidence="1">
    <location>
        <begin position="6"/>
        <end position="24"/>
    </location>
</feature>
<sequence length="33" mass="3743">MPMCDFLLTNIVAPILVGIILIAIEKWLDKDDK</sequence>
<protein>
    <submittedName>
        <fullName evidence="2">Type I toxin-antitoxin system Fst family toxin</fullName>
    </submittedName>
</protein>
<accession>A0A9X4MMD7</accession>
<evidence type="ECO:0000256" key="1">
    <source>
        <dbReference type="SAM" id="Phobius"/>
    </source>
</evidence>
<evidence type="ECO:0000313" key="2">
    <source>
        <dbReference type="EMBL" id="MDG4515376.1"/>
    </source>
</evidence>
<gene>
    <name evidence="2" type="ORF">NOL11_00085</name>
</gene>
<dbReference type="RefSeq" id="WP_099870875.1">
    <property type="nucleotide sequence ID" value="NZ_CP071697.1"/>
</dbReference>
<keyword evidence="1" id="KW-0812">Transmembrane</keyword>
<keyword evidence="1" id="KW-0472">Membrane</keyword>
<keyword evidence="1" id="KW-1133">Transmembrane helix</keyword>
<dbReference type="Proteomes" id="UP001152877">
    <property type="component" value="Unassembled WGS sequence"/>
</dbReference>
<name>A0A9X4MMD7_STRSU</name>
<comment type="caution">
    <text evidence="2">The sequence shown here is derived from an EMBL/GenBank/DDBJ whole genome shotgun (WGS) entry which is preliminary data.</text>
</comment>
<proteinExistence type="predicted"/>
<evidence type="ECO:0000313" key="3">
    <source>
        <dbReference type="Proteomes" id="UP001152877"/>
    </source>
</evidence>
<dbReference type="EMBL" id="JANFMI010000001">
    <property type="protein sequence ID" value="MDG4515376.1"/>
    <property type="molecule type" value="Genomic_DNA"/>
</dbReference>
<organism evidence="2 3">
    <name type="scientific">Streptococcus suis</name>
    <dbReference type="NCBI Taxonomy" id="1307"/>
    <lineage>
        <taxon>Bacteria</taxon>
        <taxon>Bacillati</taxon>
        <taxon>Bacillota</taxon>
        <taxon>Bacilli</taxon>
        <taxon>Lactobacillales</taxon>
        <taxon>Streptococcaceae</taxon>
        <taxon>Streptococcus</taxon>
    </lineage>
</organism>
<dbReference type="NCBIfam" id="NF033608">
    <property type="entry name" value="type_I_tox_Fst"/>
    <property type="match status" value="1"/>
</dbReference>
<dbReference type="AlphaFoldDB" id="A0A9X4MMD7"/>
<reference evidence="2" key="1">
    <citation type="submission" date="2022-07" db="EMBL/GenBank/DDBJ databases">
        <title>Whole Genome Sequencing of Streptococcus suis.</title>
        <authorList>
            <person name="Dai X."/>
            <person name="Huang J."/>
            <person name="Wang L."/>
        </authorList>
    </citation>
    <scope>NUCLEOTIDE SEQUENCE</scope>
    <source>
        <strain evidence="2">HDJ11</strain>
    </source>
</reference>